<dbReference type="PANTHER" id="PTHR30055:SF234">
    <property type="entry name" value="HTH-TYPE TRANSCRIPTIONAL REGULATOR BETI"/>
    <property type="match status" value="1"/>
</dbReference>
<keyword evidence="3" id="KW-0804">Transcription</keyword>
<dbReference type="EMBL" id="OBEG01000004">
    <property type="protein sequence ID" value="SNY87079.1"/>
    <property type="molecule type" value="Genomic_DNA"/>
</dbReference>
<dbReference type="SUPFAM" id="SSF46689">
    <property type="entry name" value="Homeodomain-like"/>
    <property type="match status" value="1"/>
</dbReference>
<dbReference type="InterPro" id="IPR050109">
    <property type="entry name" value="HTH-type_TetR-like_transc_reg"/>
</dbReference>
<gene>
    <name evidence="6" type="ORF">SAMN04244553_4013</name>
</gene>
<keyword evidence="7" id="KW-1185">Reference proteome</keyword>
<keyword evidence="1" id="KW-0805">Transcription regulation</keyword>
<feature type="domain" description="HTH tetR-type" evidence="5">
    <location>
        <begin position="15"/>
        <end position="75"/>
    </location>
</feature>
<dbReference type="PRINTS" id="PR00455">
    <property type="entry name" value="HTHTETR"/>
</dbReference>
<dbReference type="InterPro" id="IPR001647">
    <property type="entry name" value="HTH_TetR"/>
</dbReference>
<dbReference type="RefSeq" id="WP_097246193.1">
    <property type="nucleotide sequence ID" value="NZ_JAMTCW010000002.1"/>
</dbReference>
<dbReference type="GO" id="GO:0000976">
    <property type="term" value="F:transcription cis-regulatory region binding"/>
    <property type="evidence" value="ECO:0007669"/>
    <property type="project" value="TreeGrafter"/>
</dbReference>
<organism evidence="6 7">
    <name type="scientific">Nocardia amikacinitolerans</name>
    <dbReference type="NCBI Taxonomy" id="756689"/>
    <lineage>
        <taxon>Bacteria</taxon>
        <taxon>Bacillati</taxon>
        <taxon>Actinomycetota</taxon>
        <taxon>Actinomycetes</taxon>
        <taxon>Mycobacteriales</taxon>
        <taxon>Nocardiaceae</taxon>
        <taxon>Nocardia</taxon>
    </lineage>
</organism>
<evidence type="ECO:0000256" key="2">
    <source>
        <dbReference type="ARBA" id="ARBA00023125"/>
    </source>
</evidence>
<evidence type="ECO:0000313" key="6">
    <source>
        <dbReference type="EMBL" id="SNY87079.1"/>
    </source>
</evidence>
<dbReference type="Gene3D" id="1.10.357.10">
    <property type="entry name" value="Tetracycline Repressor, domain 2"/>
    <property type="match status" value="1"/>
</dbReference>
<evidence type="ECO:0000256" key="3">
    <source>
        <dbReference type="ARBA" id="ARBA00023163"/>
    </source>
</evidence>
<reference evidence="6 7" key="1">
    <citation type="submission" date="2017-09" db="EMBL/GenBank/DDBJ databases">
        <authorList>
            <person name="Ehlers B."/>
            <person name="Leendertz F.H."/>
        </authorList>
    </citation>
    <scope>NUCLEOTIDE SEQUENCE [LARGE SCALE GENOMIC DNA]</scope>
    <source>
        <strain evidence="6 7">DSM 45537</strain>
    </source>
</reference>
<protein>
    <submittedName>
        <fullName evidence="6">Transcriptional regulator, TetR family</fullName>
    </submittedName>
</protein>
<name>A0A285LQ91_9NOCA</name>
<dbReference type="Pfam" id="PF00440">
    <property type="entry name" value="TetR_N"/>
    <property type="match status" value="1"/>
</dbReference>
<dbReference type="PROSITE" id="PS50977">
    <property type="entry name" value="HTH_TETR_2"/>
    <property type="match status" value="1"/>
</dbReference>
<proteinExistence type="predicted"/>
<dbReference type="InterPro" id="IPR009057">
    <property type="entry name" value="Homeodomain-like_sf"/>
</dbReference>
<evidence type="ECO:0000256" key="4">
    <source>
        <dbReference type="PROSITE-ProRule" id="PRU00335"/>
    </source>
</evidence>
<keyword evidence="2 4" id="KW-0238">DNA-binding</keyword>
<evidence type="ECO:0000313" key="7">
    <source>
        <dbReference type="Proteomes" id="UP000219565"/>
    </source>
</evidence>
<accession>A0A285LQ91</accession>
<dbReference type="AlphaFoldDB" id="A0A285LQ91"/>
<dbReference type="GO" id="GO:0003700">
    <property type="term" value="F:DNA-binding transcription factor activity"/>
    <property type="evidence" value="ECO:0007669"/>
    <property type="project" value="TreeGrafter"/>
</dbReference>
<evidence type="ECO:0000256" key="1">
    <source>
        <dbReference type="ARBA" id="ARBA00023015"/>
    </source>
</evidence>
<evidence type="ECO:0000259" key="5">
    <source>
        <dbReference type="PROSITE" id="PS50977"/>
    </source>
</evidence>
<dbReference type="Proteomes" id="UP000219565">
    <property type="component" value="Unassembled WGS sequence"/>
</dbReference>
<dbReference type="OrthoDB" id="4823039at2"/>
<dbReference type="PANTHER" id="PTHR30055">
    <property type="entry name" value="HTH-TYPE TRANSCRIPTIONAL REGULATOR RUTR"/>
    <property type="match status" value="1"/>
</dbReference>
<dbReference type="STRING" id="1379680.GCA_001612615_05249"/>
<feature type="DNA-binding region" description="H-T-H motif" evidence="4">
    <location>
        <begin position="38"/>
        <end position="57"/>
    </location>
</feature>
<sequence>MSAVKGTTKRALKALETRRRILAAAGELFVEQGYGATNLQEIAARAGVAVQTIYFTFGNKRTLLKELVDVTIAGDDEPVATMEREWFRTAMAAATAQKHLRAHIAGTRPVLERIAPIHKVIETAAATDPEVAAMWPADQPDPRYTVQLRTATTLMTKPGARQAVSPEEAADLLYGLLSTELFLLLVRTRGWTPQRWEDWVYTTLLPQLCE</sequence>